<dbReference type="EMBL" id="JARVII010000041">
    <property type="protein sequence ID" value="MDG9700528.1"/>
    <property type="molecule type" value="Genomic_DNA"/>
</dbReference>
<gene>
    <name evidence="1" type="ORF">QB898_12575</name>
</gene>
<protein>
    <submittedName>
        <fullName evidence="1">Uncharacterized protein</fullName>
    </submittedName>
</protein>
<organism evidence="1 2">
    <name type="scientific">Ottowia cancrivicina</name>
    <dbReference type="NCBI Taxonomy" id="3040346"/>
    <lineage>
        <taxon>Bacteria</taxon>
        <taxon>Pseudomonadati</taxon>
        <taxon>Pseudomonadota</taxon>
        <taxon>Betaproteobacteria</taxon>
        <taxon>Burkholderiales</taxon>
        <taxon>Comamonadaceae</taxon>
        <taxon>Ottowia</taxon>
    </lineage>
</organism>
<dbReference type="SUPFAM" id="SSF46785">
    <property type="entry name" value="Winged helix' DNA-binding domain"/>
    <property type="match status" value="1"/>
</dbReference>
<comment type="caution">
    <text evidence="1">The sequence shown here is derived from an EMBL/GenBank/DDBJ whole genome shotgun (WGS) entry which is preliminary data.</text>
</comment>
<dbReference type="InterPro" id="IPR036390">
    <property type="entry name" value="WH_DNA-bd_sf"/>
</dbReference>
<evidence type="ECO:0000313" key="2">
    <source>
        <dbReference type="Proteomes" id="UP001237156"/>
    </source>
</evidence>
<dbReference type="AlphaFoldDB" id="A0AAW6RJL3"/>
<sequence>MLKPGEILLLRLIRANNGKLNFCTLDRAAWRNGWRDLDERQVFDATYSLIDRGYVVAKGENPGMPNYWITDSGMKILQEFVENKL</sequence>
<proteinExistence type="predicted"/>
<dbReference type="Proteomes" id="UP001237156">
    <property type="component" value="Unassembled WGS sequence"/>
</dbReference>
<name>A0AAW6RJL3_9BURK</name>
<dbReference type="RefSeq" id="WP_279525223.1">
    <property type="nucleotide sequence ID" value="NZ_JARVII010000041.1"/>
</dbReference>
<reference evidence="1 2" key="1">
    <citation type="submission" date="2023-04" db="EMBL/GenBank/DDBJ databases">
        <title>Ottowia paracancer sp. nov., isolated from human stomach.</title>
        <authorList>
            <person name="Song Y."/>
        </authorList>
    </citation>
    <scope>NUCLEOTIDE SEQUENCE [LARGE SCALE GENOMIC DNA]</scope>
    <source>
        <strain evidence="1 2">10c7w1</strain>
    </source>
</reference>
<accession>A0AAW6RJL3</accession>
<evidence type="ECO:0000313" key="1">
    <source>
        <dbReference type="EMBL" id="MDG9700528.1"/>
    </source>
</evidence>
<keyword evidence="2" id="KW-1185">Reference proteome</keyword>